<sequence>MRRNPDLFPKQTVQRRPSNPESGRKFGDVQLAVEIAAEQHLCGSERPGGIVGTLLSDRGCEQSKQGVAFTKQLWNASPLFRIDIRAYAANPCDQLFRLRKIEQADSA</sequence>
<evidence type="ECO:0000313" key="2">
    <source>
        <dbReference type="EMBL" id="MPN30000.1"/>
    </source>
</evidence>
<gene>
    <name evidence="2" type="ORF">SDC9_177457</name>
</gene>
<accession>A0A645GUI6</accession>
<dbReference type="AlphaFoldDB" id="A0A645GUI6"/>
<organism evidence="2">
    <name type="scientific">bioreactor metagenome</name>
    <dbReference type="NCBI Taxonomy" id="1076179"/>
    <lineage>
        <taxon>unclassified sequences</taxon>
        <taxon>metagenomes</taxon>
        <taxon>ecological metagenomes</taxon>
    </lineage>
</organism>
<name>A0A645GUI6_9ZZZZ</name>
<feature type="compositionally biased region" description="Polar residues" evidence="1">
    <location>
        <begin position="11"/>
        <end position="21"/>
    </location>
</feature>
<protein>
    <submittedName>
        <fullName evidence="2">Uncharacterized protein</fullName>
    </submittedName>
</protein>
<evidence type="ECO:0000256" key="1">
    <source>
        <dbReference type="SAM" id="MobiDB-lite"/>
    </source>
</evidence>
<reference evidence="2" key="1">
    <citation type="submission" date="2019-08" db="EMBL/GenBank/DDBJ databases">
        <authorList>
            <person name="Kucharzyk K."/>
            <person name="Murdoch R.W."/>
            <person name="Higgins S."/>
            <person name="Loffler F."/>
        </authorList>
    </citation>
    <scope>NUCLEOTIDE SEQUENCE</scope>
</reference>
<dbReference type="EMBL" id="VSSQ01080952">
    <property type="protein sequence ID" value="MPN30000.1"/>
    <property type="molecule type" value="Genomic_DNA"/>
</dbReference>
<comment type="caution">
    <text evidence="2">The sequence shown here is derived from an EMBL/GenBank/DDBJ whole genome shotgun (WGS) entry which is preliminary data.</text>
</comment>
<feature type="region of interest" description="Disordered" evidence="1">
    <location>
        <begin position="1"/>
        <end position="25"/>
    </location>
</feature>
<proteinExistence type="predicted"/>